<dbReference type="RefSeq" id="WP_010782165.1">
    <property type="nucleotide sequence ID" value="NZ_ASWH01000001.1"/>
</dbReference>
<evidence type="ECO:0000256" key="2">
    <source>
        <dbReference type="ARBA" id="ARBA00005466"/>
    </source>
</evidence>
<reference evidence="7 9" key="1">
    <citation type="submission" date="2013-02" db="EMBL/GenBank/DDBJ databases">
        <title>The Genome Sequence of Enterococcus gilvus ATCC BAA-350.</title>
        <authorList>
            <consortium name="The Broad Institute Genome Sequencing Platform"/>
            <consortium name="The Broad Institute Genome Sequencing Center for Infectious Disease"/>
            <person name="Earl A.M."/>
            <person name="Gilmore M.S."/>
            <person name="Lebreton F."/>
            <person name="Walker B."/>
            <person name="Young S.K."/>
            <person name="Zeng Q."/>
            <person name="Gargeya S."/>
            <person name="Fitzgerald M."/>
            <person name="Haas B."/>
            <person name="Abouelleil A."/>
            <person name="Alvarado L."/>
            <person name="Arachchi H.M."/>
            <person name="Berlin A.M."/>
            <person name="Chapman S.B."/>
            <person name="Dewar J."/>
            <person name="Goldberg J."/>
            <person name="Griggs A."/>
            <person name="Gujja S."/>
            <person name="Hansen M."/>
            <person name="Howarth C."/>
            <person name="Imamovic A."/>
            <person name="Larimer J."/>
            <person name="McCowan C."/>
            <person name="Murphy C."/>
            <person name="Neiman D."/>
            <person name="Pearson M."/>
            <person name="Priest M."/>
            <person name="Roberts A."/>
            <person name="Saif S."/>
            <person name="Shea T."/>
            <person name="Sisk P."/>
            <person name="Sykes S."/>
            <person name="Wortman J."/>
            <person name="Nusbaum C."/>
            <person name="Birren B."/>
        </authorList>
    </citation>
    <scope>NUCLEOTIDE SEQUENCE [LARGE SCALE GENOMIC DNA]</scope>
    <source>
        <strain evidence="7 9">ATCC BAA-350</strain>
    </source>
</reference>
<dbReference type="PROSITE" id="PS51387">
    <property type="entry name" value="FAD_PCMH"/>
    <property type="match status" value="1"/>
</dbReference>
<dbReference type="HOGENOM" id="CLU_018354_10_0_9"/>
<dbReference type="SUPFAM" id="SSF56176">
    <property type="entry name" value="FAD-binding/transporter-associated domain-like"/>
    <property type="match status" value="1"/>
</dbReference>
<dbReference type="InterPro" id="IPR036318">
    <property type="entry name" value="FAD-bd_PCMH-like_sf"/>
</dbReference>
<dbReference type="PANTHER" id="PTHR42973:SF39">
    <property type="entry name" value="FAD-BINDING PCMH-TYPE DOMAIN-CONTAINING PROTEIN"/>
    <property type="match status" value="1"/>
</dbReference>
<dbReference type="InterPro" id="IPR006094">
    <property type="entry name" value="Oxid_FAD_bind_N"/>
</dbReference>
<keyword evidence="3" id="KW-0285">Flavoprotein</keyword>
<name>R2XGA7_9ENTE</name>
<dbReference type="InterPro" id="IPR016166">
    <property type="entry name" value="FAD-bd_PCMH"/>
</dbReference>
<dbReference type="OrthoDB" id="545125at2"/>
<proteinExistence type="inferred from homology"/>
<gene>
    <name evidence="8" type="ORF">I592_00125</name>
    <name evidence="7" type="ORF">UKC_03837</name>
</gene>
<sequence>MGKNLYELPHSLKEIAIFPEDPRYDTVRSNDYKVGQPKIVLLAETEEQVSEAITYAASVKHGQEAPFPFSVRSGGHGLSATSVNDGGLILDLSNMNQITVVDKEKGLVRIQSGALWGDVATKLHADHLVLSSGDHGDTGVGGLAVSGGMGTVVRAMGLTIDCVVGATIITADGEKHVVDAAHEPELFWGIRGGGGQFGVVTEFLFQADTVVSTNPVFTTPIIVQTISYTVTDLFEFIQAWHGWFKQASNQLTSIMLLNRGADQTVTVQARNFWYGEETPQAKEVLAQALQLSDSTANTEVAMNYADFFPDEHARIEGKNTAFGKNTLVADIPYEIVAEMEKLLEPDFVYGIELRALGGAVNEKTSDFNAWSFRDAEIMIAYWFNKDSAAEAIQLFQPILEFGQGVYGAYSSDTSHEETMRVWSVPTANKLRGLKQQYDPMNVFTENREA</sequence>
<dbReference type="eggNOG" id="COG0277">
    <property type="taxonomic scope" value="Bacteria"/>
</dbReference>
<feature type="domain" description="FAD-binding PCMH-type" evidence="6">
    <location>
        <begin position="33"/>
        <end position="210"/>
    </location>
</feature>
<keyword evidence="10" id="KW-1185">Reference proteome</keyword>
<dbReference type="PATRIC" id="fig|1158614.3.peg.3826"/>
<reference evidence="8 10" key="2">
    <citation type="submission" date="2013-03" db="EMBL/GenBank/DDBJ databases">
        <title>The Genome Sequence of Enterococcus gilvus ATCC BAA-350 (PacBio/Illumina hybrid assembly).</title>
        <authorList>
            <consortium name="The Broad Institute Genomics Platform"/>
            <consortium name="The Broad Institute Genome Sequencing Center for Infectious Disease"/>
            <person name="Earl A."/>
            <person name="Russ C."/>
            <person name="Gilmore M."/>
            <person name="Surin D."/>
            <person name="Walker B."/>
            <person name="Young S."/>
            <person name="Zeng Q."/>
            <person name="Gargeya S."/>
            <person name="Fitzgerald M."/>
            <person name="Haas B."/>
            <person name="Abouelleil A."/>
            <person name="Allen A.W."/>
            <person name="Alvarado L."/>
            <person name="Arachchi H.M."/>
            <person name="Berlin A.M."/>
            <person name="Chapman S.B."/>
            <person name="Gainer-Dewar J."/>
            <person name="Goldberg J."/>
            <person name="Griggs A."/>
            <person name="Gujja S."/>
            <person name="Hansen M."/>
            <person name="Howarth C."/>
            <person name="Imamovic A."/>
            <person name="Ireland A."/>
            <person name="Larimer J."/>
            <person name="McCowan C."/>
            <person name="Murphy C."/>
            <person name="Pearson M."/>
            <person name="Poon T.W."/>
            <person name="Priest M."/>
            <person name="Roberts A."/>
            <person name="Saif S."/>
            <person name="Shea T."/>
            <person name="Sisk P."/>
            <person name="Sykes S."/>
            <person name="Wortman J."/>
            <person name="Nusbaum C."/>
            <person name="Birren B."/>
        </authorList>
    </citation>
    <scope>NUCLEOTIDE SEQUENCE [LARGE SCALE GENOMIC DNA]</scope>
    <source>
        <strain evidence="8 10">ATCC BAA-350</strain>
    </source>
</reference>
<evidence type="ECO:0000256" key="1">
    <source>
        <dbReference type="ARBA" id="ARBA00001974"/>
    </source>
</evidence>
<dbReference type="PANTHER" id="PTHR42973">
    <property type="entry name" value="BINDING OXIDOREDUCTASE, PUTATIVE (AFU_ORTHOLOGUE AFUA_1G17690)-RELATED"/>
    <property type="match status" value="1"/>
</dbReference>
<dbReference type="Gene3D" id="3.30.43.10">
    <property type="entry name" value="Uridine Diphospho-n-acetylenolpyruvylglucosamine Reductase, domain 2"/>
    <property type="match status" value="1"/>
</dbReference>
<dbReference type="Gene3D" id="3.30.465.10">
    <property type="match status" value="1"/>
</dbReference>
<accession>R2XGA7</accession>
<dbReference type="Gene3D" id="3.40.462.20">
    <property type="match status" value="1"/>
</dbReference>
<keyword evidence="5" id="KW-0560">Oxidoreductase</keyword>
<evidence type="ECO:0000259" key="6">
    <source>
        <dbReference type="PROSITE" id="PS51387"/>
    </source>
</evidence>
<dbReference type="GO" id="GO:0016491">
    <property type="term" value="F:oxidoreductase activity"/>
    <property type="evidence" value="ECO:0007669"/>
    <property type="project" value="UniProtKB-KW"/>
</dbReference>
<dbReference type="EMBL" id="AJDQ01000012">
    <property type="protein sequence ID" value="EOI53884.1"/>
    <property type="molecule type" value="Genomic_DNA"/>
</dbReference>
<evidence type="ECO:0000313" key="9">
    <source>
        <dbReference type="Proteomes" id="UP000013750"/>
    </source>
</evidence>
<evidence type="ECO:0000256" key="3">
    <source>
        <dbReference type="ARBA" id="ARBA00022630"/>
    </source>
</evidence>
<evidence type="ECO:0000256" key="5">
    <source>
        <dbReference type="ARBA" id="ARBA00023002"/>
    </source>
</evidence>
<comment type="cofactor">
    <cofactor evidence="1">
        <name>FAD</name>
        <dbReference type="ChEBI" id="CHEBI:57692"/>
    </cofactor>
</comment>
<evidence type="ECO:0000313" key="7">
    <source>
        <dbReference type="EMBL" id="EOI53884.1"/>
    </source>
</evidence>
<dbReference type="InterPro" id="IPR016167">
    <property type="entry name" value="FAD-bd_PCMH_sub1"/>
</dbReference>
<keyword evidence="4" id="KW-0274">FAD</keyword>
<dbReference type="AlphaFoldDB" id="R2XGA7"/>
<dbReference type="GO" id="GO:0071949">
    <property type="term" value="F:FAD binding"/>
    <property type="evidence" value="ECO:0007669"/>
    <property type="project" value="InterPro"/>
</dbReference>
<dbReference type="InterPro" id="IPR050416">
    <property type="entry name" value="FAD-linked_Oxidoreductase"/>
</dbReference>
<comment type="similarity">
    <text evidence="2">Belongs to the oxygen-dependent FAD-linked oxidoreductase family.</text>
</comment>
<dbReference type="Pfam" id="PF01565">
    <property type="entry name" value="FAD_binding_4"/>
    <property type="match status" value="1"/>
</dbReference>
<dbReference type="InterPro" id="IPR016169">
    <property type="entry name" value="FAD-bd_PCMH_sub2"/>
</dbReference>
<evidence type="ECO:0000256" key="4">
    <source>
        <dbReference type="ARBA" id="ARBA00022827"/>
    </source>
</evidence>
<protein>
    <recommendedName>
        <fullName evidence="6">FAD-binding PCMH-type domain-containing protein</fullName>
    </recommendedName>
</protein>
<comment type="caution">
    <text evidence="7">The sequence shown here is derived from an EMBL/GenBank/DDBJ whole genome shotgun (WGS) entry which is preliminary data.</text>
</comment>
<dbReference type="EMBL" id="ASWH01000001">
    <property type="protein sequence ID" value="EOW80841.1"/>
    <property type="molecule type" value="Genomic_DNA"/>
</dbReference>
<dbReference type="Proteomes" id="UP000013750">
    <property type="component" value="Unassembled WGS sequence"/>
</dbReference>
<evidence type="ECO:0000313" key="8">
    <source>
        <dbReference type="EMBL" id="EOW80841.1"/>
    </source>
</evidence>
<evidence type="ECO:0000313" key="10">
    <source>
        <dbReference type="Proteomes" id="UP000014160"/>
    </source>
</evidence>
<organism evidence="7 9">
    <name type="scientific">Enterococcus gilvus ATCC BAA-350</name>
    <dbReference type="NCBI Taxonomy" id="1158614"/>
    <lineage>
        <taxon>Bacteria</taxon>
        <taxon>Bacillati</taxon>
        <taxon>Bacillota</taxon>
        <taxon>Bacilli</taxon>
        <taxon>Lactobacillales</taxon>
        <taxon>Enterococcaceae</taxon>
        <taxon>Enterococcus</taxon>
    </lineage>
</organism>
<dbReference type="Proteomes" id="UP000014160">
    <property type="component" value="Unassembled WGS sequence"/>
</dbReference>